<dbReference type="OrthoDB" id="2333384at2759"/>
<dbReference type="InterPro" id="IPR014752">
    <property type="entry name" value="Arrestin-like_C"/>
</dbReference>
<organism evidence="2 3">
    <name type="scientific">Rhizophagus clarus</name>
    <dbReference type="NCBI Taxonomy" id="94130"/>
    <lineage>
        <taxon>Eukaryota</taxon>
        <taxon>Fungi</taxon>
        <taxon>Fungi incertae sedis</taxon>
        <taxon>Mucoromycota</taxon>
        <taxon>Glomeromycotina</taxon>
        <taxon>Glomeromycetes</taxon>
        <taxon>Glomerales</taxon>
        <taxon>Glomeraceae</taxon>
        <taxon>Rhizophagus</taxon>
    </lineage>
</organism>
<dbReference type="InterPro" id="IPR014756">
    <property type="entry name" value="Ig_E-set"/>
</dbReference>
<sequence>MRTLEGFLCITRFCALDVSIYNCLAWRPNFSENDTLIMNGTRTESVGCVLRGQLVLAITEPTKFKEIKLSFQGKSKVGWVDGGGIGQYYINEEKILYQHDWEFLSADKHYHLMKPDNYHWDFELILPGTLPETIEGCQHGSVKYTLKAIAERHTFALNLHTQRKVTLVRSLLSGSLEYSQGVIITNNWNNKIDYEFSIDSRVFGLGDKIPIKIKLKSIDDDFKVQEIICVFKEYTTYTAGSNQKTDSKVIKIANENNFSRDVNSWYHLMEISIPNDPIYCLYDSQNDIICVNHKLKFYVTFINKIHSQRCELRAVSSIMVTPDSYNSDNMNLPAYYENHLSRPYSEDAPLDPSTCHFVSSLHEVEEMNKLPSYRSVASLIPVPLADSLLPPTYDATINGH</sequence>
<evidence type="ECO:0000313" key="2">
    <source>
        <dbReference type="EMBL" id="GES91767.1"/>
    </source>
</evidence>
<dbReference type="InterPro" id="IPR011021">
    <property type="entry name" value="Arrestin-like_N"/>
</dbReference>
<dbReference type="Pfam" id="PF00339">
    <property type="entry name" value="Arrestin_N"/>
    <property type="match status" value="1"/>
</dbReference>
<dbReference type="GO" id="GO:0005886">
    <property type="term" value="C:plasma membrane"/>
    <property type="evidence" value="ECO:0007669"/>
    <property type="project" value="TreeGrafter"/>
</dbReference>
<dbReference type="SUPFAM" id="SSF81296">
    <property type="entry name" value="E set domains"/>
    <property type="match status" value="1"/>
</dbReference>
<protein>
    <submittedName>
        <fullName evidence="2">Putative arrestin/PY protein 1</fullName>
    </submittedName>
</protein>
<reference evidence="2" key="1">
    <citation type="submission" date="2019-10" db="EMBL/GenBank/DDBJ databases">
        <title>Conservation and host-specific expression of non-tandemly repeated heterogenous ribosome RNA gene in arbuscular mycorrhizal fungi.</title>
        <authorList>
            <person name="Maeda T."/>
            <person name="Kobayashi Y."/>
            <person name="Nakagawa T."/>
            <person name="Ezawa T."/>
            <person name="Yamaguchi K."/>
            <person name="Bino T."/>
            <person name="Nishimoto Y."/>
            <person name="Shigenobu S."/>
            <person name="Kawaguchi M."/>
        </authorList>
    </citation>
    <scope>NUCLEOTIDE SEQUENCE</scope>
    <source>
        <strain evidence="2">HR1</strain>
    </source>
</reference>
<dbReference type="InterPro" id="IPR050357">
    <property type="entry name" value="Arrestin_domain-protein"/>
</dbReference>
<comment type="caution">
    <text evidence="2">The sequence shown here is derived from an EMBL/GenBank/DDBJ whole genome shotgun (WGS) entry which is preliminary data.</text>
</comment>
<evidence type="ECO:0000313" key="3">
    <source>
        <dbReference type="Proteomes" id="UP000615446"/>
    </source>
</evidence>
<dbReference type="PANTHER" id="PTHR11188:SF17">
    <property type="entry name" value="FI21816P1"/>
    <property type="match status" value="1"/>
</dbReference>
<dbReference type="PANTHER" id="PTHR11188">
    <property type="entry name" value="ARRESTIN DOMAIN CONTAINING PROTEIN"/>
    <property type="match status" value="1"/>
</dbReference>
<dbReference type="GO" id="GO:0031625">
    <property type="term" value="F:ubiquitin protein ligase binding"/>
    <property type="evidence" value="ECO:0007669"/>
    <property type="project" value="TreeGrafter"/>
</dbReference>
<name>A0A8H3LN86_9GLOM</name>
<dbReference type="Gene3D" id="2.60.40.640">
    <property type="match status" value="2"/>
</dbReference>
<proteinExistence type="predicted"/>
<dbReference type="SMART" id="SM01017">
    <property type="entry name" value="Arrestin_C"/>
    <property type="match status" value="1"/>
</dbReference>
<dbReference type="EMBL" id="BLAL01000206">
    <property type="protein sequence ID" value="GES91767.1"/>
    <property type="molecule type" value="Genomic_DNA"/>
</dbReference>
<dbReference type="GO" id="GO:0070086">
    <property type="term" value="P:ubiquitin-dependent endocytosis"/>
    <property type="evidence" value="ECO:0007669"/>
    <property type="project" value="TreeGrafter"/>
</dbReference>
<feature type="domain" description="Arrestin C-terminal-like" evidence="1">
    <location>
        <begin position="188"/>
        <end position="324"/>
    </location>
</feature>
<dbReference type="InterPro" id="IPR011022">
    <property type="entry name" value="Arrestin_C-like"/>
</dbReference>
<dbReference type="Proteomes" id="UP000615446">
    <property type="component" value="Unassembled WGS sequence"/>
</dbReference>
<accession>A0A8H3LN86</accession>
<evidence type="ECO:0000259" key="1">
    <source>
        <dbReference type="SMART" id="SM01017"/>
    </source>
</evidence>
<dbReference type="AlphaFoldDB" id="A0A8H3LN86"/>
<dbReference type="Pfam" id="PF02752">
    <property type="entry name" value="Arrestin_C"/>
    <property type="match status" value="1"/>
</dbReference>
<dbReference type="GO" id="GO:0005829">
    <property type="term" value="C:cytosol"/>
    <property type="evidence" value="ECO:0007669"/>
    <property type="project" value="TreeGrafter"/>
</dbReference>
<gene>
    <name evidence="2" type="ORF">RCL2_001857000</name>
</gene>
<dbReference type="GO" id="GO:0030674">
    <property type="term" value="F:protein-macromolecule adaptor activity"/>
    <property type="evidence" value="ECO:0007669"/>
    <property type="project" value="TreeGrafter"/>
</dbReference>